<dbReference type="NCBIfam" id="TIGR03591">
    <property type="entry name" value="polynuc_phos"/>
    <property type="match status" value="1"/>
</dbReference>
<feature type="domain" description="S1 motif" evidence="11">
    <location>
        <begin position="635"/>
        <end position="703"/>
    </location>
</feature>
<dbReference type="PANTHER" id="PTHR11252">
    <property type="entry name" value="POLYRIBONUCLEOTIDE NUCLEOTIDYLTRANSFERASE"/>
    <property type="match status" value="1"/>
</dbReference>
<evidence type="ECO:0000256" key="2">
    <source>
        <dbReference type="ARBA" id="ARBA00007404"/>
    </source>
</evidence>
<dbReference type="CDD" id="cd11364">
    <property type="entry name" value="RNase_PH_PNPase_2"/>
    <property type="match status" value="1"/>
</dbReference>
<comment type="catalytic activity">
    <reaction evidence="9">
        <text>RNA(n+1) + phosphate = RNA(n) + a ribonucleoside 5'-diphosphate</text>
        <dbReference type="Rhea" id="RHEA:22096"/>
        <dbReference type="Rhea" id="RHEA-COMP:14527"/>
        <dbReference type="Rhea" id="RHEA-COMP:17342"/>
        <dbReference type="ChEBI" id="CHEBI:43474"/>
        <dbReference type="ChEBI" id="CHEBI:57930"/>
        <dbReference type="ChEBI" id="CHEBI:140395"/>
        <dbReference type="EC" id="2.7.7.8"/>
    </reaction>
</comment>
<dbReference type="GO" id="GO:0006402">
    <property type="term" value="P:mRNA catabolic process"/>
    <property type="evidence" value="ECO:0007669"/>
    <property type="project" value="UniProtKB-UniRule"/>
</dbReference>
<evidence type="ECO:0000256" key="6">
    <source>
        <dbReference type="ARBA" id="ARBA00022723"/>
    </source>
</evidence>
<keyword evidence="5 9" id="KW-0548">Nucleotidyltransferase</keyword>
<dbReference type="InterPro" id="IPR027408">
    <property type="entry name" value="PNPase/RNase_PH_dom_sf"/>
</dbReference>
<dbReference type="FunFam" id="3.30.230.70:FF:000001">
    <property type="entry name" value="Polyribonucleotide nucleotidyltransferase"/>
    <property type="match status" value="1"/>
</dbReference>
<dbReference type="PROSITE" id="PS50084">
    <property type="entry name" value="KH_TYPE_1"/>
    <property type="match status" value="1"/>
</dbReference>
<dbReference type="FunFam" id="3.30.1370.10:FF:000001">
    <property type="entry name" value="Polyribonucleotide nucleotidyltransferase"/>
    <property type="match status" value="1"/>
</dbReference>
<dbReference type="PROSITE" id="PS50126">
    <property type="entry name" value="S1"/>
    <property type="match status" value="1"/>
</dbReference>
<dbReference type="GO" id="GO:0005829">
    <property type="term" value="C:cytosol"/>
    <property type="evidence" value="ECO:0007669"/>
    <property type="project" value="TreeGrafter"/>
</dbReference>
<dbReference type="InterPro" id="IPR015847">
    <property type="entry name" value="ExoRNase_PH_dom2"/>
</dbReference>
<evidence type="ECO:0000256" key="7">
    <source>
        <dbReference type="ARBA" id="ARBA00022842"/>
    </source>
</evidence>
<dbReference type="GO" id="GO:0004654">
    <property type="term" value="F:polyribonucleotide nucleotidyltransferase activity"/>
    <property type="evidence" value="ECO:0007669"/>
    <property type="project" value="UniProtKB-UniRule"/>
</dbReference>
<dbReference type="FunFam" id="2.40.50.140:FF:000023">
    <property type="entry name" value="Polyribonucleotide nucleotidyltransferase"/>
    <property type="match status" value="1"/>
</dbReference>
<keyword evidence="6 9" id="KW-0479">Metal-binding</keyword>
<dbReference type="GO" id="GO:0000287">
    <property type="term" value="F:magnesium ion binding"/>
    <property type="evidence" value="ECO:0007669"/>
    <property type="project" value="UniProtKB-UniRule"/>
</dbReference>
<dbReference type="Proteomes" id="UP000230084">
    <property type="component" value="Unassembled WGS sequence"/>
</dbReference>
<accession>A0A2H0RLK3</accession>
<protein>
    <recommendedName>
        <fullName evidence="9">Polyribonucleotide nucleotidyltransferase</fullName>
        <ecNumber evidence="9">2.7.7.8</ecNumber>
    </recommendedName>
    <alternativeName>
        <fullName evidence="9">Polynucleotide phosphorylase</fullName>
        <shortName evidence="9">PNPase</shortName>
    </alternativeName>
</protein>
<sequence>MEPKQFSTEWAGKTLTIEVGRMAFQADAACTVRYGDTVVMATVVMSKEERPGMNFFPLMVDYEEKYSAAGKIKGSRFIKQEGRPSDQAVLAGRMIDRTLRPLFDERIRNDIQVIASVLSFDEENDPDIVAIIASCVVLHMSQIPWEGPVAGIRMGHIDGAWIANPTYTQRETSVSDLVVCGTTDRLLMVEASAKQIPDATMMEGVEAGLKSLSPVLDLIQQVRDAVGSEKIDPLQGKETAEQMATREQVESLAKPFISKKVEELFFGAPLDRKIDRAMARGVLTDQLKDFLLSEGVEEENLSFGTSMVYHEIEHVISQQILKNDRRVDGRAIEEIRPLSCTVGLLPRTHGSGLFARGETQVLSTVTLAGPGAAQVIDTMEVDEKKRYMHHYSFPPFSVGETRPLRGPGRREVGHGALAEKALEPVLPDAEVFPYVIRVTSDTMGSNGSSSMGSVCGSTISLLDAGVPLKAPVAGVAVGLASTPDMNEWKVFTDLQDLEDGQGGMDFKVAGTTDGVTAIQLDTKTLGLNMDIVKEAFRQASKARGQILEVISNTIAEPRAELSLYAPRIESMRINPDKIRDVIGPGGKMINEIIAKTGVEIDIEDDGVVTITSRMAEGMKEAMDWVRLLTAEIEVGKTYHGTVTRLMDFGAFVEVLPKQEGLVHVSEMAPYRVNQVKDIVKEGDKVYVKVTEVDQMGRTNLSMKQAEGNVYPEPPTQAERKPEGDRPARRPGSDRPSAPRGPRPPHRNNG</sequence>
<comment type="subcellular location">
    <subcellularLocation>
        <location evidence="1 9">Cytoplasm</location>
    </subcellularLocation>
</comment>
<evidence type="ECO:0000256" key="9">
    <source>
        <dbReference type="HAMAP-Rule" id="MF_01595"/>
    </source>
</evidence>
<feature type="binding site" evidence="9">
    <location>
        <position position="499"/>
    </location>
    <ligand>
        <name>Mg(2+)</name>
        <dbReference type="ChEBI" id="CHEBI:18420"/>
    </ligand>
</feature>
<organism evidence="12 13">
    <name type="scientific">Candidatus Uhrbacteria bacterium CG10_big_fil_rev_8_21_14_0_10_50_16</name>
    <dbReference type="NCBI Taxonomy" id="1975039"/>
    <lineage>
        <taxon>Bacteria</taxon>
        <taxon>Candidatus Uhriibacteriota</taxon>
    </lineage>
</organism>
<comment type="similarity">
    <text evidence="2 9">Belongs to the polyribonucleotide nucleotidyltransferase family.</text>
</comment>
<dbReference type="AlphaFoldDB" id="A0A2H0RLK3"/>
<dbReference type="Pfam" id="PF03725">
    <property type="entry name" value="RNase_PH_C"/>
    <property type="match status" value="1"/>
</dbReference>
<dbReference type="Gene3D" id="2.40.50.140">
    <property type="entry name" value="Nucleic acid-binding proteins"/>
    <property type="match status" value="1"/>
</dbReference>
<dbReference type="InterPro" id="IPR001247">
    <property type="entry name" value="ExoRNase_PH_dom1"/>
</dbReference>
<comment type="cofactor">
    <cofactor evidence="9">
        <name>Mg(2+)</name>
        <dbReference type="ChEBI" id="CHEBI:18420"/>
    </cofactor>
</comment>
<dbReference type="InterPro" id="IPR004088">
    <property type="entry name" value="KH_dom_type_1"/>
</dbReference>
<dbReference type="SMART" id="SM00322">
    <property type="entry name" value="KH"/>
    <property type="match status" value="1"/>
</dbReference>
<dbReference type="SMART" id="SM00316">
    <property type="entry name" value="S1"/>
    <property type="match status" value="1"/>
</dbReference>
<dbReference type="SUPFAM" id="SSF55666">
    <property type="entry name" value="Ribonuclease PH domain 2-like"/>
    <property type="match status" value="2"/>
</dbReference>
<evidence type="ECO:0000256" key="3">
    <source>
        <dbReference type="ARBA" id="ARBA00022490"/>
    </source>
</evidence>
<evidence type="ECO:0000256" key="4">
    <source>
        <dbReference type="ARBA" id="ARBA00022679"/>
    </source>
</evidence>
<keyword evidence="4 9" id="KW-0808">Transferase</keyword>
<evidence type="ECO:0000259" key="11">
    <source>
        <dbReference type="PROSITE" id="PS50126"/>
    </source>
</evidence>
<evidence type="ECO:0000256" key="8">
    <source>
        <dbReference type="ARBA" id="ARBA00022884"/>
    </source>
</evidence>
<evidence type="ECO:0000256" key="10">
    <source>
        <dbReference type="SAM" id="MobiDB-lite"/>
    </source>
</evidence>
<dbReference type="HAMAP" id="MF_01595">
    <property type="entry name" value="PNPase"/>
    <property type="match status" value="1"/>
</dbReference>
<reference evidence="12 13" key="1">
    <citation type="submission" date="2017-09" db="EMBL/GenBank/DDBJ databases">
        <title>Depth-based differentiation of microbial function through sediment-hosted aquifers and enrichment of novel symbionts in the deep terrestrial subsurface.</title>
        <authorList>
            <person name="Probst A.J."/>
            <person name="Ladd B."/>
            <person name="Jarett J.K."/>
            <person name="Geller-Mcgrath D.E."/>
            <person name="Sieber C.M."/>
            <person name="Emerson J.B."/>
            <person name="Anantharaman K."/>
            <person name="Thomas B.C."/>
            <person name="Malmstrom R."/>
            <person name="Stieglmeier M."/>
            <person name="Klingl A."/>
            <person name="Woyke T."/>
            <person name="Ryan C.M."/>
            <person name="Banfield J.F."/>
        </authorList>
    </citation>
    <scope>NUCLEOTIDE SEQUENCE [LARGE SCALE GENOMIC DNA]</scope>
    <source>
        <strain evidence="12">CG10_big_fil_rev_8_21_14_0_10_50_16</strain>
    </source>
</reference>
<dbReference type="InterPro" id="IPR036345">
    <property type="entry name" value="ExoRNase_PH_dom2_sf"/>
</dbReference>
<dbReference type="PIRSF" id="PIRSF005499">
    <property type="entry name" value="PNPase"/>
    <property type="match status" value="1"/>
</dbReference>
<dbReference type="EC" id="2.7.7.8" evidence="9"/>
<dbReference type="Pfam" id="PF00013">
    <property type="entry name" value="KH_1"/>
    <property type="match status" value="1"/>
</dbReference>
<comment type="function">
    <text evidence="9">Involved in mRNA degradation. Catalyzes the phosphorolysis of single-stranded polyribonucleotides processively in the 3'- to 5'-direction.</text>
</comment>
<dbReference type="CDD" id="cd04472">
    <property type="entry name" value="S1_PNPase"/>
    <property type="match status" value="1"/>
</dbReference>
<dbReference type="InterPro" id="IPR004087">
    <property type="entry name" value="KH_dom"/>
</dbReference>
<dbReference type="InterPro" id="IPR003029">
    <property type="entry name" value="S1_domain"/>
</dbReference>
<keyword evidence="3 9" id="KW-0963">Cytoplasm</keyword>
<evidence type="ECO:0000313" key="12">
    <source>
        <dbReference type="EMBL" id="PIR47422.1"/>
    </source>
</evidence>
<dbReference type="PANTHER" id="PTHR11252:SF0">
    <property type="entry name" value="POLYRIBONUCLEOTIDE NUCLEOTIDYLTRANSFERASE 1, MITOCHONDRIAL"/>
    <property type="match status" value="1"/>
</dbReference>
<gene>
    <name evidence="9" type="primary">pnp</name>
    <name evidence="12" type="ORF">COV06_03110</name>
</gene>
<dbReference type="InterPro" id="IPR012162">
    <property type="entry name" value="PNPase"/>
</dbReference>
<feature type="region of interest" description="Disordered" evidence="10">
    <location>
        <begin position="698"/>
        <end position="749"/>
    </location>
</feature>
<dbReference type="Gene3D" id="3.30.230.70">
    <property type="entry name" value="GHMP Kinase, N-terminal domain"/>
    <property type="match status" value="2"/>
</dbReference>
<evidence type="ECO:0000256" key="1">
    <source>
        <dbReference type="ARBA" id="ARBA00004496"/>
    </source>
</evidence>
<evidence type="ECO:0000313" key="13">
    <source>
        <dbReference type="Proteomes" id="UP000230084"/>
    </source>
</evidence>
<feature type="compositionally biased region" description="Basic and acidic residues" evidence="10">
    <location>
        <begin position="717"/>
        <end position="732"/>
    </location>
</feature>
<dbReference type="Gene3D" id="3.30.1370.10">
    <property type="entry name" value="K Homology domain, type 1"/>
    <property type="match status" value="1"/>
</dbReference>
<dbReference type="SUPFAM" id="SSF54791">
    <property type="entry name" value="Eukaryotic type KH-domain (KH-domain type I)"/>
    <property type="match status" value="1"/>
</dbReference>
<dbReference type="SUPFAM" id="SSF54211">
    <property type="entry name" value="Ribosomal protein S5 domain 2-like"/>
    <property type="match status" value="2"/>
</dbReference>
<dbReference type="CDD" id="cd11363">
    <property type="entry name" value="RNase_PH_PNPase_1"/>
    <property type="match status" value="1"/>
</dbReference>
<evidence type="ECO:0000256" key="5">
    <source>
        <dbReference type="ARBA" id="ARBA00022695"/>
    </source>
</evidence>
<dbReference type="Pfam" id="PF00575">
    <property type="entry name" value="S1"/>
    <property type="match status" value="1"/>
</dbReference>
<feature type="binding site" evidence="9">
    <location>
        <position position="505"/>
    </location>
    <ligand>
        <name>Mg(2+)</name>
        <dbReference type="ChEBI" id="CHEBI:18420"/>
    </ligand>
</feature>
<comment type="caution">
    <text evidence="12">The sequence shown here is derived from an EMBL/GenBank/DDBJ whole genome shotgun (WGS) entry which is preliminary data.</text>
</comment>
<dbReference type="InterPro" id="IPR012340">
    <property type="entry name" value="NA-bd_OB-fold"/>
</dbReference>
<dbReference type="EMBL" id="PCYM01000006">
    <property type="protein sequence ID" value="PIR47422.1"/>
    <property type="molecule type" value="Genomic_DNA"/>
</dbReference>
<keyword evidence="7 9" id="KW-0460">Magnesium</keyword>
<dbReference type="Pfam" id="PF01138">
    <property type="entry name" value="RNase_PH"/>
    <property type="match status" value="2"/>
</dbReference>
<keyword evidence="8 9" id="KW-0694">RNA-binding</keyword>
<dbReference type="CDD" id="cd02393">
    <property type="entry name" value="KH-I_PNPase"/>
    <property type="match status" value="1"/>
</dbReference>
<dbReference type="GO" id="GO:0000175">
    <property type="term" value="F:3'-5'-RNA exonuclease activity"/>
    <property type="evidence" value="ECO:0007669"/>
    <property type="project" value="TreeGrafter"/>
</dbReference>
<name>A0A2H0RLK3_9BACT</name>
<dbReference type="NCBIfam" id="NF008805">
    <property type="entry name" value="PRK11824.1"/>
    <property type="match status" value="1"/>
</dbReference>
<dbReference type="SUPFAM" id="SSF50249">
    <property type="entry name" value="Nucleic acid-binding proteins"/>
    <property type="match status" value="1"/>
</dbReference>
<dbReference type="InterPro" id="IPR036612">
    <property type="entry name" value="KH_dom_type_1_sf"/>
</dbReference>
<dbReference type="GO" id="GO:0003723">
    <property type="term" value="F:RNA binding"/>
    <property type="evidence" value="ECO:0007669"/>
    <property type="project" value="UniProtKB-UniRule"/>
</dbReference>
<dbReference type="InterPro" id="IPR020568">
    <property type="entry name" value="Ribosomal_Su5_D2-typ_SF"/>
</dbReference>
<proteinExistence type="inferred from homology"/>